<proteinExistence type="predicted"/>
<sequence length="361" mass="40788">MKRKKLQVKTAPSTSSRGQRQTDDPMHSEEDLDLPLFDLDVLLAATDNFAVDYMIGQGGFGSVYMAQLEDGQEVAIKRLSQKSLQGIGEFKNEVKLIAKVQHKNLVKLLGCCIDGDERMLVYEFMHNNSLDTFIFDEGKREILGWKNRFDIILGIARGLLYLHEDSRVRIIHRDMKASNVLLDRNMIPKISDFGIARMFGGDQTTEYTMKIIGTYGYMSPEYALDGIFSMKSDVYSFGVLVIEIITGRRNRGFYVDELDLNLLCYAWTLWKEGRGVDLLDEAMAGTYDYSVVLRCIQVALLCVQVHPRSRPLMSSVVMMLSSENATMPEPNEPGVNMGKNTLDTDLYPIHTGTNFTAVDAR</sequence>
<accession>A0ACD5W4J5</accession>
<dbReference type="Proteomes" id="UP001732700">
    <property type="component" value="Chromosome 3D"/>
</dbReference>
<evidence type="ECO:0000313" key="2">
    <source>
        <dbReference type="Proteomes" id="UP001732700"/>
    </source>
</evidence>
<organism evidence="1 2">
    <name type="scientific">Avena sativa</name>
    <name type="common">Oat</name>
    <dbReference type="NCBI Taxonomy" id="4498"/>
    <lineage>
        <taxon>Eukaryota</taxon>
        <taxon>Viridiplantae</taxon>
        <taxon>Streptophyta</taxon>
        <taxon>Embryophyta</taxon>
        <taxon>Tracheophyta</taxon>
        <taxon>Spermatophyta</taxon>
        <taxon>Magnoliopsida</taxon>
        <taxon>Liliopsida</taxon>
        <taxon>Poales</taxon>
        <taxon>Poaceae</taxon>
        <taxon>BOP clade</taxon>
        <taxon>Pooideae</taxon>
        <taxon>Poodae</taxon>
        <taxon>Poeae</taxon>
        <taxon>Poeae Chloroplast Group 1 (Aveneae type)</taxon>
        <taxon>Aveninae</taxon>
        <taxon>Avena</taxon>
    </lineage>
</organism>
<name>A0ACD5W4J5_AVESA</name>
<reference evidence="1" key="1">
    <citation type="submission" date="2021-05" db="EMBL/GenBank/DDBJ databases">
        <authorList>
            <person name="Scholz U."/>
            <person name="Mascher M."/>
            <person name="Fiebig A."/>
        </authorList>
    </citation>
    <scope>NUCLEOTIDE SEQUENCE [LARGE SCALE GENOMIC DNA]</scope>
</reference>
<dbReference type="EnsemblPlants" id="AVESA.00010b.r2.3DG0554960.1">
    <property type="protein sequence ID" value="AVESA.00010b.r2.3DG0554960.1.CDS"/>
    <property type="gene ID" value="AVESA.00010b.r2.3DG0554960"/>
</dbReference>
<reference evidence="1" key="2">
    <citation type="submission" date="2025-09" db="UniProtKB">
        <authorList>
            <consortium name="EnsemblPlants"/>
        </authorList>
    </citation>
    <scope>IDENTIFICATION</scope>
</reference>
<evidence type="ECO:0000313" key="1">
    <source>
        <dbReference type="EnsemblPlants" id="AVESA.00010b.r2.3DG0554960.1.CDS"/>
    </source>
</evidence>
<keyword evidence="2" id="KW-1185">Reference proteome</keyword>
<protein>
    <submittedName>
        <fullName evidence="1">Uncharacterized protein</fullName>
    </submittedName>
</protein>